<feature type="chain" id="PRO_5047054249" evidence="1">
    <location>
        <begin position="23"/>
        <end position="281"/>
    </location>
</feature>
<gene>
    <name evidence="2" type="ORF">KQY15_12275</name>
</gene>
<comment type="caution">
    <text evidence="2">The sequence shown here is derived from an EMBL/GenBank/DDBJ whole genome shotgun (WGS) entry which is preliminary data.</text>
</comment>
<reference evidence="2 3" key="1">
    <citation type="submission" date="2021-06" db="EMBL/GenBank/DDBJ databases">
        <title>Rheinheimera indica sp. nov., isolated from deep-sea sediment.</title>
        <authorList>
            <person name="Wang Z."/>
            <person name="Zhang X.-Y."/>
        </authorList>
    </citation>
    <scope>NUCLEOTIDE SEQUENCE [LARGE SCALE GENOMIC DNA]</scope>
    <source>
        <strain evidence="2 3">SM2107</strain>
    </source>
</reference>
<dbReference type="Proteomes" id="UP000704611">
    <property type="component" value="Unassembled WGS sequence"/>
</dbReference>
<name>A0ABS6MM24_9GAMM</name>
<dbReference type="RefSeq" id="WP_217669557.1">
    <property type="nucleotide sequence ID" value="NZ_JAHRID010000005.1"/>
</dbReference>
<keyword evidence="3" id="KW-1185">Reference proteome</keyword>
<dbReference type="EMBL" id="JAHRID010000005">
    <property type="protein sequence ID" value="MBV2129862.1"/>
    <property type="molecule type" value="Genomic_DNA"/>
</dbReference>
<sequence length="281" mass="30964">MLKKLISSLLLFGTITTAAFYAARVSAEPATELPLWEAGIIGLRIEQLAYPGSSEQVQRNFVLPYLIYRGDFLRADRDNVGLRAFKSDTLELDVGFAAALGSSQSDIPQREGMPELGTLVEAGPRLRWTISDNIWGSRLRMDLPVRAVFDIEDGMRYSGISFEPALFADVTTADDLSYTIGISALFGSEKLTDRFYQVPDQFATFSRPEFDAKPGLIALRLSGAISKKFSSKWRGFSFARYETVTAAKNRQSPLVVANGGWSVGLGVTYIWATSTQTVSGW</sequence>
<evidence type="ECO:0000313" key="3">
    <source>
        <dbReference type="Proteomes" id="UP000704611"/>
    </source>
</evidence>
<dbReference type="InterPro" id="IPR010583">
    <property type="entry name" value="MipA"/>
</dbReference>
<keyword evidence="1" id="KW-0732">Signal</keyword>
<feature type="signal peptide" evidence="1">
    <location>
        <begin position="1"/>
        <end position="22"/>
    </location>
</feature>
<accession>A0ABS6MM24</accession>
<protein>
    <submittedName>
        <fullName evidence="2">MipA/OmpV family protein</fullName>
    </submittedName>
</protein>
<dbReference type="Pfam" id="PF06629">
    <property type="entry name" value="MipA"/>
    <property type="match status" value="1"/>
</dbReference>
<proteinExistence type="predicted"/>
<organism evidence="2 3">
    <name type="scientific">Arsukibacterium indicum</name>
    <dbReference type="NCBI Taxonomy" id="2848612"/>
    <lineage>
        <taxon>Bacteria</taxon>
        <taxon>Pseudomonadati</taxon>
        <taxon>Pseudomonadota</taxon>
        <taxon>Gammaproteobacteria</taxon>
        <taxon>Chromatiales</taxon>
        <taxon>Chromatiaceae</taxon>
        <taxon>Arsukibacterium</taxon>
    </lineage>
</organism>
<evidence type="ECO:0000313" key="2">
    <source>
        <dbReference type="EMBL" id="MBV2129862.1"/>
    </source>
</evidence>
<evidence type="ECO:0000256" key="1">
    <source>
        <dbReference type="SAM" id="SignalP"/>
    </source>
</evidence>